<sequence length="57" mass="6520">LIEEISGAQENDGYLNTYFILQKEKRFTNLRDKHELYCAGHLFEAAVAMITMRNGVG</sequence>
<name>X1NT87_9ZZZZ</name>
<comment type="caution">
    <text evidence="2">The sequence shown here is derived from an EMBL/GenBank/DDBJ whole genome shotgun (WGS) entry which is preliminary data.</text>
</comment>
<dbReference type="InterPro" id="IPR012878">
    <property type="entry name" value="Beta-AFase-like_GH127_cat"/>
</dbReference>
<gene>
    <name evidence="2" type="ORF">S06H3_33433</name>
</gene>
<dbReference type="PANTHER" id="PTHR43465:SF2">
    <property type="entry name" value="DUF1680 DOMAIN PROTEIN (AFU_ORTHOLOGUE AFUA_1G08910)"/>
    <property type="match status" value="1"/>
</dbReference>
<dbReference type="AlphaFoldDB" id="X1NT87"/>
<feature type="domain" description="Non-reducing end beta-L-arabinofuranosidase-like GH127 catalytic" evidence="1">
    <location>
        <begin position="1"/>
        <end position="49"/>
    </location>
</feature>
<feature type="non-terminal residue" evidence="2">
    <location>
        <position position="1"/>
    </location>
</feature>
<evidence type="ECO:0000313" key="2">
    <source>
        <dbReference type="EMBL" id="GAI21874.1"/>
    </source>
</evidence>
<dbReference type="Pfam" id="PF07944">
    <property type="entry name" value="Beta-AFase-like_GH127_cat"/>
    <property type="match status" value="1"/>
</dbReference>
<organism evidence="2">
    <name type="scientific">marine sediment metagenome</name>
    <dbReference type="NCBI Taxonomy" id="412755"/>
    <lineage>
        <taxon>unclassified sequences</taxon>
        <taxon>metagenomes</taxon>
        <taxon>ecological metagenomes</taxon>
    </lineage>
</organism>
<evidence type="ECO:0000259" key="1">
    <source>
        <dbReference type="Pfam" id="PF07944"/>
    </source>
</evidence>
<dbReference type="PANTHER" id="PTHR43465">
    <property type="entry name" value="DUF1680 DOMAIN PROTEIN (AFU_ORTHOLOGUE AFUA_1G08910)"/>
    <property type="match status" value="1"/>
</dbReference>
<reference evidence="2" key="1">
    <citation type="journal article" date="2014" name="Front. Microbiol.">
        <title>High frequency of phylogenetically diverse reductive dehalogenase-homologous genes in deep subseafloor sedimentary metagenomes.</title>
        <authorList>
            <person name="Kawai M."/>
            <person name="Futagami T."/>
            <person name="Toyoda A."/>
            <person name="Takaki Y."/>
            <person name="Nishi S."/>
            <person name="Hori S."/>
            <person name="Arai W."/>
            <person name="Tsubouchi T."/>
            <person name="Morono Y."/>
            <person name="Uchiyama I."/>
            <person name="Ito T."/>
            <person name="Fujiyama A."/>
            <person name="Inagaki F."/>
            <person name="Takami H."/>
        </authorList>
    </citation>
    <scope>NUCLEOTIDE SEQUENCE</scope>
    <source>
        <strain evidence="2">Expedition CK06-06</strain>
    </source>
</reference>
<protein>
    <recommendedName>
        <fullName evidence="1">Non-reducing end beta-L-arabinofuranosidase-like GH127 catalytic domain-containing protein</fullName>
    </recommendedName>
</protein>
<proteinExistence type="predicted"/>
<dbReference type="InterPro" id="IPR049174">
    <property type="entry name" value="Beta-AFase-like"/>
</dbReference>
<dbReference type="EMBL" id="BARV01019953">
    <property type="protein sequence ID" value="GAI21874.1"/>
    <property type="molecule type" value="Genomic_DNA"/>
</dbReference>
<accession>X1NT87</accession>